<evidence type="ECO:0000256" key="1">
    <source>
        <dbReference type="SAM" id="MobiDB-lite"/>
    </source>
</evidence>
<dbReference type="FunCoup" id="G0R1T2">
    <property type="interactions" value="121"/>
</dbReference>
<feature type="region of interest" description="Disordered" evidence="1">
    <location>
        <begin position="66"/>
        <end position="86"/>
    </location>
</feature>
<keyword evidence="4" id="KW-1185">Reference proteome</keyword>
<sequence>MGKKGQPSYQKLKVIPIVHGKRPGFEEDSKATKKKKDIHKGKKSYLNINPSSIACKEKRLQVLAKKQREQKKLKKKDRQARQEEYKQTGKEKLQYLTTDDKKEIDENFIFDDDDLELQNEENIDEFSSYFENGYQPKILMTTSQRPHGELFDFLKDIKNTFPNSHYYPRKALKIKQICEEAPSKGYTDVMIWREHKRQVNELILIHLPKGPTAIFKVTSDKLNYEIQNHGRPTDHYPELILNNFNTNLGRRIGRFLAALFPQKPEFKARTVATFHNQRDFIFFRHHRYQFTEEGEKVELQEIGPRFTMKLKKLQLGTFDYEFGEVEFEAKDKMYQSRKKIFI</sequence>
<feature type="compositionally biased region" description="Basic residues" evidence="1">
    <location>
        <begin position="68"/>
        <end position="78"/>
    </location>
</feature>
<dbReference type="AlphaFoldDB" id="G0R1T2"/>
<evidence type="ECO:0000313" key="3">
    <source>
        <dbReference type="EMBL" id="EGR28584.1"/>
    </source>
</evidence>
<dbReference type="Pfam" id="PF04427">
    <property type="entry name" value="Brix"/>
    <property type="match status" value="1"/>
</dbReference>
<dbReference type="GO" id="GO:0042134">
    <property type="term" value="F:rRNA primary transcript binding"/>
    <property type="evidence" value="ECO:0007669"/>
    <property type="project" value="InterPro"/>
</dbReference>
<dbReference type="Gene3D" id="3.40.50.10480">
    <property type="entry name" value="Probable brix-domain ribosomal biogenesis protein"/>
    <property type="match status" value="1"/>
</dbReference>
<dbReference type="PROSITE" id="PS50833">
    <property type="entry name" value="BRIX"/>
    <property type="match status" value="1"/>
</dbReference>
<organism evidence="3 4">
    <name type="scientific">Ichthyophthirius multifiliis</name>
    <name type="common">White spot disease agent</name>
    <name type="synonym">Ich</name>
    <dbReference type="NCBI Taxonomy" id="5932"/>
    <lineage>
        <taxon>Eukaryota</taxon>
        <taxon>Sar</taxon>
        <taxon>Alveolata</taxon>
        <taxon>Ciliophora</taxon>
        <taxon>Intramacronucleata</taxon>
        <taxon>Oligohymenophorea</taxon>
        <taxon>Hymenostomatida</taxon>
        <taxon>Ophryoglenina</taxon>
        <taxon>Ichthyophthirius</taxon>
    </lineage>
</organism>
<proteinExistence type="predicted"/>
<evidence type="ECO:0000313" key="4">
    <source>
        <dbReference type="Proteomes" id="UP000008983"/>
    </source>
</evidence>
<dbReference type="OrthoDB" id="264354at2759"/>
<dbReference type="GO" id="GO:0030687">
    <property type="term" value="C:preribosome, large subunit precursor"/>
    <property type="evidence" value="ECO:0007669"/>
    <property type="project" value="TreeGrafter"/>
</dbReference>
<accession>G0R1T2</accession>
<dbReference type="EMBL" id="GL984229">
    <property type="protein sequence ID" value="EGR28584.1"/>
    <property type="molecule type" value="Genomic_DNA"/>
</dbReference>
<name>G0R1T2_ICHMU</name>
<reference evidence="3 4" key="1">
    <citation type="submission" date="2011-07" db="EMBL/GenBank/DDBJ databases">
        <authorList>
            <person name="Coyne R."/>
            <person name="Brami D."/>
            <person name="Johnson J."/>
            <person name="Hostetler J."/>
            <person name="Hannick L."/>
            <person name="Clark T."/>
            <person name="Cassidy-Hanley D."/>
            <person name="Inman J."/>
        </authorList>
    </citation>
    <scope>NUCLEOTIDE SEQUENCE [LARGE SCALE GENOMIC DNA]</scope>
    <source>
        <strain evidence="3 4">G5</strain>
    </source>
</reference>
<dbReference type="InterPro" id="IPR044281">
    <property type="entry name" value="IMP4/RPF1"/>
</dbReference>
<dbReference type="Proteomes" id="UP000008983">
    <property type="component" value="Unassembled WGS sequence"/>
</dbReference>
<feature type="domain" description="Brix" evidence="2">
    <location>
        <begin position="136"/>
        <end position="319"/>
    </location>
</feature>
<dbReference type="STRING" id="857967.G0R1T2"/>
<dbReference type="InParanoid" id="G0R1T2"/>
<feature type="region of interest" description="Disordered" evidence="1">
    <location>
        <begin position="20"/>
        <end position="43"/>
    </location>
</feature>
<dbReference type="PANTHER" id="PTHR22734">
    <property type="entry name" value="U3 SMALL NUCLEOLAR RIBONUCLEOPROTEIN PROTEIN IMP4"/>
    <property type="match status" value="1"/>
</dbReference>
<dbReference type="OMA" id="AWIISNK"/>
<dbReference type="GO" id="GO:0000470">
    <property type="term" value="P:maturation of LSU-rRNA"/>
    <property type="evidence" value="ECO:0007669"/>
    <property type="project" value="TreeGrafter"/>
</dbReference>
<dbReference type="GO" id="GO:0000460">
    <property type="term" value="P:maturation of 5.8S rRNA"/>
    <property type="evidence" value="ECO:0007669"/>
    <property type="project" value="TreeGrafter"/>
</dbReference>
<gene>
    <name evidence="3" type="ORF">IMG5_172580</name>
</gene>
<dbReference type="eggNOG" id="KOG2780">
    <property type="taxonomic scope" value="Eukaryota"/>
</dbReference>
<feature type="compositionally biased region" description="Basic residues" evidence="1">
    <location>
        <begin position="32"/>
        <end position="43"/>
    </location>
</feature>
<dbReference type="FunFam" id="3.40.50.10480:FF:000002">
    <property type="entry name" value="Ribosome production factor 1"/>
    <property type="match status" value="1"/>
</dbReference>
<evidence type="ECO:0000259" key="2">
    <source>
        <dbReference type="PROSITE" id="PS50833"/>
    </source>
</evidence>
<dbReference type="InterPro" id="IPR007109">
    <property type="entry name" value="Brix"/>
</dbReference>
<dbReference type="SMART" id="SM00879">
    <property type="entry name" value="Brix"/>
    <property type="match status" value="1"/>
</dbReference>
<dbReference type="GO" id="GO:0005730">
    <property type="term" value="C:nucleolus"/>
    <property type="evidence" value="ECO:0007669"/>
    <property type="project" value="TreeGrafter"/>
</dbReference>
<dbReference type="RefSeq" id="XP_004029820.1">
    <property type="nucleotide sequence ID" value="XM_004029772.1"/>
</dbReference>
<dbReference type="PANTHER" id="PTHR22734:SF3">
    <property type="entry name" value="RIBOSOME PRODUCTION FACTOR 1"/>
    <property type="match status" value="1"/>
</dbReference>
<dbReference type="GeneID" id="14904649"/>
<protein>
    <submittedName>
        <fullName evidence="3">RNA processing factor 1, putative</fullName>
    </submittedName>
</protein>
<dbReference type="SUPFAM" id="SSF52954">
    <property type="entry name" value="Class II aaRS ABD-related"/>
    <property type="match status" value="1"/>
</dbReference>